<dbReference type="InterPro" id="IPR006517">
    <property type="entry name" value="Phage_terminase_lsu-like_C"/>
</dbReference>
<dbReference type="AlphaFoldDB" id="A0A6M3JA37"/>
<sequence>MVIETELPPEIERYRHLFKSRLQWHTKFVHGYSMPWHQQVWCEALEDFSIKRLLIVAPPKYGKSPIVGLDYLGWRIGNDPEGYHCIYVSNTATQADKFSVALRDTIAYNQRYRFLYGVEPDVGKGWSEAEWFVKRQNEADKDPTLRATGIGGPILGGTVEEIILDDIADQENMATAYQRKKLMDWIKTTAFSRLVPGLTRVVLICTRWHEQDPAAEFENEGWVVIHVPAIDEEGNSTYPEYWTLEDLIGESPSSAKNSLGLRRFEMMYQGRVLPAEGGIFQKEWWRYWKQGQAPWQYGIETSSYLPILGIVQSWDTAFKEKQQNDFSACTTWAILANGYYLLDMWRGKVDFPKLKLAAEALWRQWSPLAVLIEDAASGQSLIQELKTNTRMPVIAIKVDRDKQSRAHAATPTIEAGKVYLPEDAAWRPQFEYEHEVFPGGANDDMVDTTTQFLNWVRTHTFTATHQVSEVPRPSTWRQAG</sequence>
<evidence type="ECO:0000313" key="3">
    <source>
        <dbReference type="EMBL" id="QJA65942.1"/>
    </source>
</evidence>
<keyword evidence="1" id="KW-1188">Viral release from host cell</keyword>
<dbReference type="NCBIfam" id="TIGR01630">
    <property type="entry name" value="psiM2_ORF9"/>
    <property type="match status" value="1"/>
</dbReference>
<protein>
    <submittedName>
        <fullName evidence="3">Putative terminase</fullName>
    </submittedName>
</protein>
<dbReference type="Pfam" id="PF17289">
    <property type="entry name" value="Terminase_6C"/>
    <property type="match status" value="1"/>
</dbReference>
<reference evidence="3" key="1">
    <citation type="submission" date="2020-03" db="EMBL/GenBank/DDBJ databases">
        <title>The deep terrestrial virosphere.</title>
        <authorList>
            <person name="Holmfeldt K."/>
            <person name="Nilsson E."/>
            <person name="Simone D."/>
            <person name="Lopez-Fernandez M."/>
            <person name="Wu X."/>
            <person name="de Brujin I."/>
            <person name="Lundin D."/>
            <person name="Andersson A."/>
            <person name="Bertilsson S."/>
            <person name="Dopson M."/>
        </authorList>
    </citation>
    <scope>NUCLEOTIDE SEQUENCE</scope>
    <source>
        <strain evidence="3">MM415B00370</strain>
    </source>
</reference>
<name>A0A6M3JA37_9ZZZZ</name>
<feature type="domain" description="Terminase large subunit gp17-like C-terminal" evidence="2">
    <location>
        <begin position="313"/>
        <end position="454"/>
    </location>
</feature>
<evidence type="ECO:0000256" key="1">
    <source>
        <dbReference type="ARBA" id="ARBA00022612"/>
    </source>
</evidence>
<dbReference type="EMBL" id="MT141546">
    <property type="protein sequence ID" value="QJA65942.1"/>
    <property type="molecule type" value="Genomic_DNA"/>
</dbReference>
<organism evidence="3">
    <name type="scientific">viral metagenome</name>
    <dbReference type="NCBI Taxonomy" id="1070528"/>
    <lineage>
        <taxon>unclassified sequences</taxon>
        <taxon>metagenomes</taxon>
        <taxon>organismal metagenomes</taxon>
    </lineage>
</organism>
<accession>A0A6M3JA37</accession>
<proteinExistence type="predicted"/>
<gene>
    <name evidence="3" type="ORF">MM415B00370_0060</name>
</gene>
<dbReference type="InterPro" id="IPR035421">
    <property type="entry name" value="Terminase_6C"/>
</dbReference>
<evidence type="ECO:0000259" key="2">
    <source>
        <dbReference type="Pfam" id="PF17289"/>
    </source>
</evidence>
<dbReference type="Gene3D" id="3.30.420.240">
    <property type="match status" value="1"/>
</dbReference>